<proteinExistence type="predicted"/>
<sequence length="189" mass="20404">MAEKGHASYSVEEDKRRKRMKWAAYIAAFVVFQTGVILVFALVVMKVRTPKFRVGDLDITSLTTTNNASFDIKAVAPIRIKNNNFGPYKYDATTVDFTYGGATVGQAAVPKGTAGFMGTKKLDVDVELSSSASTAGAGISAGVLTLESVGTMEGKVEMMWIFKKKKAIHMNCTILVNVSSKTLQSVTCQ</sequence>
<dbReference type="Proteomes" id="UP001057402">
    <property type="component" value="Chromosome 5"/>
</dbReference>
<evidence type="ECO:0000313" key="2">
    <source>
        <dbReference type="Proteomes" id="UP001057402"/>
    </source>
</evidence>
<accession>A0ACB9QT54</accession>
<reference evidence="2" key="1">
    <citation type="journal article" date="2023" name="Front. Plant Sci.">
        <title>Chromosomal-level genome assembly of Melastoma candidum provides insights into trichome evolution.</title>
        <authorList>
            <person name="Zhong Y."/>
            <person name="Wu W."/>
            <person name="Sun C."/>
            <person name="Zou P."/>
            <person name="Liu Y."/>
            <person name="Dai S."/>
            <person name="Zhou R."/>
        </authorList>
    </citation>
    <scope>NUCLEOTIDE SEQUENCE [LARGE SCALE GENOMIC DNA]</scope>
</reference>
<comment type="caution">
    <text evidence="1">The sequence shown here is derived from an EMBL/GenBank/DDBJ whole genome shotgun (WGS) entry which is preliminary data.</text>
</comment>
<dbReference type="EMBL" id="CM042884">
    <property type="protein sequence ID" value="KAI4370111.1"/>
    <property type="molecule type" value="Genomic_DNA"/>
</dbReference>
<keyword evidence="2" id="KW-1185">Reference proteome</keyword>
<name>A0ACB9QT54_9MYRT</name>
<protein>
    <submittedName>
        <fullName evidence="1">Uncharacterized protein</fullName>
    </submittedName>
</protein>
<evidence type="ECO:0000313" key="1">
    <source>
        <dbReference type="EMBL" id="KAI4370111.1"/>
    </source>
</evidence>
<gene>
    <name evidence="1" type="ORF">MLD38_018492</name>
</gene>
<organism evidence="1 2">
    <name type="scientific">Melastoma candidum</name>
    <dbReference type="NCBI Taxonomy" id="119954"/>
    <lineage>
        <taxon>Eukaryota</taxon>
        <taxon>Viridiplantae</taxon>
        <taxon>Streptophyta</taxon>
        <taxon>Embryophyta</taxon>
        <taxon>Tracheophyta</taxon>
        <taxon>Spermatophyta</taxon>
        <taxon>Magnoliopsida</taxon>
        <taxon>eudicotyledons</taxon>
        <taxon>Gunneridae</taxon>
        <taxon>Pentapetalae</taxon>
        <taxon>rosids</taxon>
        <taxon>malvids</taxon>
        <taxon>Myrtales</taxon>
        <taxon>Melastomataceae</taxon>
        <taxon>Melastomatoideae</taxon>
        <taxon>Melastomateae</taxon>
        <taxon>Melastoma</taxon>
    </lineage>
</organism>